<comment type="caution">
    <text evidence="1">The sequence shown here is derived from an EMBL/GenBank/DDBJ whole genome shotgun (WGS) entry which is preliminary data.</text>
</comment>
<organism evidence="1 2">
    <name type="scientific">Candidatus Entotheonella gemina</name>
    <dbReference type="NCBI Taxonomy" id="1429439"/>
    <lineage>
        <taxon>Bacteria</taxon>
        <taxon>Pseudomonadati</taxon>
        <taxon>Nitrospinota/Tectimicrobiota group</taxon>
        <taxon>Candidatus Tectimicrobiota</taxon>
        <taxon>Candidatus Entotheonellia</taxon>
        <taxon>Candidatus Entotheonellales</taxon>
        <taxon>Candidatus Entotheonellaceae</taxon>
        <taxon>Candidatus Entotheonella</taxon>
    </lineage>
</organism>
<dbReference type="EMBL" id="AZHX01002051">
    <property type="protein sequence ID" value="ETW97499.1"/>
    <property type="molecule type" value="Genomic_DNA"/>
</dbReference>
<accession>W4LHV6</accession>
<sequence length="356" mass="39612">MRTYLGAFILLAVIVVAGWWQWQRTQQPSLVMLTGRVGGEKMGFLQDPAVQSVLRQRYGIALNVQRYGSVEMVTDNPTGQQFLWPASDVDLEYYRDRGGQLVQAHNIFHSPIVVYSWDIVVEALIQNGMVEQRDKSYYITDLPRLIDMVEVRKSWADVGLIQLYGTIKIISTDPAKSNSGNSFAGLLSNLFNDGDTVSAASAALMDQVAAIFSRMGFLEHSSGVLWDKFISQGTGAYPLIVGYENQLIEYSVDNPEVLDLLRQKVRILYPQPTVWSSHPLIALDDNGKRLIEALQDAEIQQLAWERHGFRSGLMGAQNDPHVHRVIGLPESIDAVMPLPPVAVMAQLLSTLGGSVR</sequence>
<dbReference type="Proteomes" id="UP000019140">
    <property type="component" value="Unassembled WGS sequence"/>
</dbReference>
<evidence type="ECO:0000313" key="2">
    <source>
        <dbReference type="Proteomes" id="UP000019140"/>
    </source>
</evidence>
<keyword evidence="2" id="KW-1185">Reference proteome</keyword>
<dbReference type="AlphaFoldDB" id="W4LHV6"/>
<evidence type="ECO:0000313" key="1">
    <source>
        <dbReference type="EMBL" id="ETW97499.1"/>
    </source>
</evidence>
<dbReference type="HOGENOM" id="CLU_028459_1_1_7"/>
<protein>
    <submittedName>
        <fullName evidence="1">Uncharacterized protein</fullName>
    </submittedName>
</protein>
<reference evidence="1 2" key="1">
    <citation type="journal article" date="2014" name="Nature">
        <title>An environmental bacterial taxon with a large and distinct metabolic repertoire.</title>
        <authorList>
            <person name="Wilson M.C."/>
            <person name="Mori T."/>
            <person name="Ruckert C."/>
            <person name="Uria A.R."/>
            <person name="Helf M.J."/>
            <person name="Takada K."/>
            <person name="Gernert C."/>
            <person name="Steffens U.A."/>
            <person name="Heycke N."/>
            <person name="Schmitt S."/>
            <person name="Rinke C."/>
            <person name="Helfrich E.J."/>
            <person name="Brachmann A.O."/>
            <person name="Gurgui C."/>
            <person name="Wakimoto T."/>
            <person name="Kracht M."/>
            <person name="Crusemann M."/>
            <person name="Hentschel U."/>
            <person name="Abe I."/>
            <person name="Matsunaga S."/>
            <person name="Kalinowski J."/>
            <person name="Takeyama H."/>
            <person name="Piel J."/>
        </authorList>
    </citation>
    <scope>NUCLEOTIDE SEQUENCE [LARGE SCALE GENOMIC DNA]</scope>
    <source>
        <strain evidence="2">TSY2</strain>
    </source>
</reference>
<gene>
    <name evidence="1" type="ORF">ETSY2_44495</name>
</gene>
<name>W4LHV6_9BACT</name>
<proteinExistence type="predicted"/>